<protein>
    <submittedName>
        <fullName evidence="1">Uncharacterized protein</fullName>
    </submittedName>
</protein>
<evidence type="ECO:0000313" key="1">
    <source>
        <dbReference type="EMBL" id="KGN45179.1"/>
    </source>
</evidence>
<name>A0A0A0K8G9_CUCSA</name>
<reference evidence="1 2" key="4">
    <citation type="journal article" date="2011" name="BMC Genomics">
        <title>RNA-Seq improves annotation of protein-coding genes in the cucumber genome.</title>
        <authorList>
            <person name="Li Z."/>
            <person name="Zhang Z."/>
            <person name="Yan P."/>
            <person name="Huang S."/>
            <person name="Fei Z."/>
            <person name="Lin K."/>
        </authorList>
    </citation>
    <scope>NUCLEOTIDE SEQUENCE [LARGE SCALE GENOMIC DNA]</scope>
    <source>
        <strain evidence="2">cv. 9930</strain>
    </source>
</reference>
<evidence type="ECO:0000313" key="2">
    <source>
        <dbReference type="Proteomes" id="UP000029981"/>
    </source>
</evidence>
<dbReference type="Gramene" id="KGN45179">
    <property type="protein sequence ID" value="KGN45179"/>
    <property type="gene ID" value="Csa_7G430140"/>
</dbReference>
<sequence length="63" mass="7430">MKIIIMKVPRSTLQISKQCPKFNGFKPIIEAFVMNQFNTTSSEHFHTSWHWRRRQQPNDGVVG</sequence>
<proteinExistence type="predicted"/>
<gene>
    <name evidence="1" type="ORF">Csa_7G430140</name>
</gene>
<reference evidence="1 2" key="2">
    <citation type="journal article" date="2009" name="PLoS ONE">
        <title>An integrated genetic and cytogenetic map of the cucumber genome.</title>
        <authorList>
            <person name="Ren Y."/>
            <person name="Zhang Z."/>
            <person name="Liu J."/>
            <person name="Staub J.E."/>
            <person name="Han Y."/>
            <person name="Cheng Z."/>
            <person name="Li X."/>
            <person name="Lu J."/>
            <person name="Miao H."/>
            <person name="Kang H."/>
            <person name="Xie B."/>
            <person name="Gu X."/>
            <person name="Wang X."/>
            <person name="Du Y."/>
            <person name="Jin W."/>
            <person name="Huang S."/>
        </authorList>
    </citation>
    <scope>NUCLEOTIDE SEQUENCE [LARGE SCALE GENOMIC DNA]</scope>
    <source>
        <strain evidence="2">cv. 9930</strain>
    </source>
</reference>
<reference evidence="1 2" key="1">
    <citation type="journal article" date="2009" name="Nat. Genet.">
        <title>The genome of the cucumber, Cucumis sativus L.</title>
        <authorList>
            <person name="Huang S."/>
            <person name="Li R."/>
            <person name="Zhang Z."/>
            <person name="Li L."/>
            <person name="Gu X."/>
            <person name="Fan W."/>
            <person name="Lucas W.J."/>
            <person name="Wang X."/>
            <person name="Xie B."/>
            <person name="Ni P."/>
            <person name="Ren Y."/>
            <person name="Zhu H."/>
            <person name="Li J."/>
            <person name="Lin K."/>
            <person name="Jin W."/>
            <person name="Fei Z."/>
            <person name="Li G."/>
            <person name="Staub J."/>
            <person name="Kilian A."/>
            <person name="van der Vossen E.A."/>
            <person name="Wu Y."/>
            <person name="Guo J."/>
            <person name="He J."/>
            <person name="Jia Z."/>
            <person name="Ren Y."/>
            <person name="Tian G."/>
            <person name="Lu Y."/>
            <person name="Ruan J."/>
            <person name="Qian W."/>
            <person name="Wang M."/>
            <person name="Huang Q."/>
            <person name="Li B."/>
            <person name="Xuan Z."/>
            <person name="Cao J."/>
            <person name="Asan"/>
            <person name="Wu Z."/>
            <person name="Zhang J."/>
            <person name="Cai Q."/>
            <person name="Bai Y."/>
            <person name="Zhao B."/>
            <person name="Han Y."/>
            <person name="Li Y."/>
            <person name="Li X."/>
            <person name="Wang S."/>
            <person name="Shi Q."/>
            <person name="Liu S."/>
            <person name="Cho W.K."/>
            <person name="Kim J.Y."/>
            <person name="Xu Y."/>
            <person name="Heller-Uszynska K."/>
            <person name="Miao H."/>
            <person name="Cheng Z."/>
            <person name="Zhang S."/>
            <person name="Wu J."/>
            <person name="Yang Y."/>
            <person name="Kang H."/>
            <person name="Li M."/>
            <person name="Liang H."/>
            <person name="Ren X."/>
            <person name="Shi Z."/>
            <person name="Wen M."/>
            <person name="Jian M."/>
            <person name="Yang H."/>
            <person name="Zhang G."/>
            <person name="Yang Z."/>
            <person name="Chen R."/>
            <person name="Liu S."/>
            <person name="Li J."/>
            <person name="Ma L."/>
            <person name="Liu H."/>
            <person name="Zhou Y."/>
            <person name="Zhao J."/>
            <person name="Fang X."/>
            <person name="Li G."/>
            <person name="Fang L."/>
            <person name="Li Y."/>
            <person name="Liu D."/>
            <person name="Zheng H."/>
            <person name="Zhang Y."/>
            <person name="Qin N."/>
            <person name="Li Z."/>
            <person name="Yang G."/>
            <person name="Yang S."/>
            <person name="Bolund L."/>
            <person name="Kristiansen K."/>
            <person name="Zheng H."/>
            <person name="Li S."/>
            <person name="Zhang X."/>
            <person name="Yang H."/>
            <person name="Wang J."/>
            <person name="Sun R."/>
            <person name="Zhang B."/>
            <person name="Jiang S."/>
            <person name="Wang J."/>
            <person name="Du Y."/>
            <person name="Li S."/>
        </authorList>
    </citation>
    <scope>NUCLEOTIDE SEQUENCE [LARGE SCALE GENOMIC DNA]</scope>
    <source>
        <strain evidence="2">cv. 9930</strain>
    </source>
</reference>
<organism evidence="1 2">
    <name type="scientific">Cucumis sativus</name>
    <name type="common">Cucumber</name>
    <dbReference type="NCBI Taxonomy" id="3659"/>
    <lineage>
        <taxon>Eukaryota</taxon>
        <taxon>Viridiplantae</taxon>
        <taxon>Streptophyta</taxon>
        <taxon>Embryophyta</taxon>
        <taxon>Tracheophyta</taxon>
        <taxon>Spermatophyta</taxon>
        <taxon>Magnoliopsida</taxon>
        <taxon>eudicotyledons</taxon>
        <taxon>Gunneridae</taxon>
        <taxon>Pentapetalae</taxon>
        <taxon>rosids</taxon>
        <taxon>fabids</taxon>
        <taxon>Cucurbitales</taxon>
        <taxon>Cucurbitaceae</taxon>
        <taxon>Benincaseae</taxon>
        <taxon>Cucumis</taxon>
    </lineage>
</organism>
<dbReference type="Proteomes" id="UP000029981">
    <property type="component" value="Chromosome 7"/>
</dbReference>
<dbReference type="AlphaFoldDB" id="A0A0A0K8G9"/>
<reference evidence="1 2" key="3">
    <citation type="journal article" date="2010" name="BMC Genomics">
        <title>Transcriptome sequencing and comparative analysis of cucumber flowers with different sex types.</title>
        <authorList>
            <person name="Guo S."/>
            <person name="Zheng Y."/>
            <person name="Joung J.G."/>
            <person name="Liu S."/>
            <person name="Zhang Z."/>
            <person name="Crasta O.R."/>
            <person name="Sobral B.W."/>
            <person name="Xu Y."/>
            <person name="Huang S."/>
            <person name="Fei Z."/>
        </authorList>
    </citation>
    <scope>NUCLEOTIDE SEQUENCE [LARGE SCALE GENOMIC DNA]</scope>
    <source>
        <strain evidence="2">cv. 9930</strain>
    </source>
</reference>
<accession>A0A0A0K8G9</accession>
<dbReference type="EMBL" id="CM002928">
    <property type="protein sequence ID" value="KGN45179.1"/>
    <property type="molecule type" value="Genomic_DNA"/>
</dbReference>
<keyword evidence="2" id="KW-1185">Reference proteome</keyword>